<sequence>MTPPADRDARVGDVALQVLAVVQDIEQRWGEVLLRGGLTGTQLTLLRSMVDHGPTALDAVAAHLHCDRAMAEVAVDRLTARGLVRRAPDGRVEIAPRGSHFVGEVWAEMAARTSVGRLDDEQPAQLSELLTLMVGPPNA</sequence>
<name>A0ABU8E9M8_9ACTN</name>
<dbReference type="InterPro" id="IPR000835">
    <property type="entry name" value="HTH_MarR-typ"/>
</dbReference>
<dbReference type="EMBL" id="JBAPLV010000022">
    <property type="protein sequence ID" value="MEI4280337.1"/>
    <property type="molecule type" value="Genomic_DNA"/>
</dbReference>
<dbReference type="InterPro" id="IPR036390">
    <property type="entry name" value="WH_DNA-bd_sf"/>
</dbReference>
<proteinExistence type="predicted"/>
<evidence type="ECO:0000313" key="3">
    <source>
        <dbReference type="Proteomes" id="UP001373496"/>
    </source>
</evidence>
<comment type="caution">
    <text evidence="2">The sequence shown here is derived from an EMBL/GenBank/DDBJ whole genome shotgun (WGS) entry which is preliminary data.</text>
</comment>
<feature type="domain" description="HTH marR-type" evidence="1">
    <location>
        <begin position="38"/>
        <end position="89"/>
    </location>
</feature>
<organism evidence="2 3">
    <name type="scientific">Klenkia terrae</name>
    <dbReference type="NCBI Taxonomy" id="1052259"/>
    <lineage>
        <taxon>Bacteria</taxon>
        <taxon>Bacillati</taxon>
        <taxon>Actinomycetota</taxon>
        <taxon>Actinomycetes</taxon>
        <taxon>Geodermatophilales</taxon>
        <taxon>Geodermatophilaceae</taxon>
        <taxon>Klenkia</taxon>
    </lineage>
</organism>
<dbReference type="Proteomes" id="UP001373496">
    <property type="component" value="Unassembled WGS sequence"/>
</dbReference>
<keyword evidence="3" id="KW-1185">Reference proteome</keyword>
<accession>A0ABU8E9M8</accession>
<protein>
    <submittedName>
        <fullName evidence="2">MarR family transcriptional regulator</fullName>
    </submittedName>
</protein>
<dbReference type="InterPro" id="IPR036388">
    <property type="entry name" value="WH-like_DNA-bd_sf"/>
</dbReference>
<dbReference type="RefSeq" id="WP_225235519.1">
    <property type="nucleotide sequence ID" value="NZ_JBAPLV010000022.1"/>
</dbReference>
<dbReference type="Pfam" id="PF01047">
    <property type="entry name" value="MarR"/>
    <property type="match status" value="1"/>
</dbReference>
<gene>
    <name evidence="2" type="ORF">UXQ13_17825</name>
</gene>
<evidence type="ECO:0000313" key="2">
    <source>
        <dbReference type="EMBL" id="MEI4280337.1"/>
    </source>
</evidence>
<dbReference type="SUPFAM" id="SSF46785">
    <property type="entry name" value="Winged helix' DNA-binding domain"/>
    <property type="match status" value="1"/>
</dbReference>
<reference evidence="2 3" key="1">
    <citation type="submission" date="2024-03" db="EMBL/GenBank/DDBJ databases">
        <title>Draft genome sequence of Klenkia terrae.</title>
        <authorList>
            <person name="Duangmal K."/>
            <person name="Chantavorakit T."/>
        </authorList>
    </citation>
    <scope>NUCLEOTIDE SEQUENCE [LARGE SCALE GENOMIC DNA]</scope>
    <source>
        <strain evidence="2 3">JCM 17786</strain>
    </source>
</reference>
<dbReference type="Gene3D" id="1.10.10.10">
    <property type="entry name" value="Winged helix-like DNA-binding domain superfamily/Winged helix DNA-binding domain"/>
    <property type="match status" value="1"/>
</dbReference>
<evidence type="ECO:0000259" key="1">
    <source>
        <dbReference type="Pfam" id="PF01047"/>
    </source>
</evidence>